<proteinExistence type="predicted"/>
<dbReference type="InterPro" id="IPR025427">
    <property type="entry name" value="DUF4160"/>
</dbReference>
<accession>A0AA49JVS2</accession>
<dbReference type="EMBL" id="CP130613">
    <property type="protein sequence ID" value="WKW15722.1"/>
    <property type="molecule type" value="Genomic_DNA"/>
</dbReference>
<sequence>MTGPIVAELLQDLEAGPIYDDAGRRSLNEVKVGEIGGLLVFVFADEHPPPHFCVKYGDESANFRISDGAKMQGKLDRFERNIRKWYKKNRAHIIEQWNLNRPTDCPVGDFKD</sequence>
<protein>
    <submittedName>
        <fullName evidence="2">DUF4160 domain-containing protein</fullName>
    </submittedName>
</protein>
<reference evidence="2" key="1">
    <citation type="submission" date="2023-07" db="EMBL/GenBank/DDBJ databases">
        <authorList>
            <person name="Haufschild T."/>
            <person name="Kallscheuer N."/>
            <person name="Hammer J."/>
            <person name="Kohn T."/>
            <person name="Kabuu M."/>
            <person name="Jogler M."/>
            <person name="Wohfarth N."/>
            <person name="Heuer A."/>
            <person name="Rohde M."/>
            <person name="van Teeseling M.C.F."/>
            <person name="Jogler C."/>
        </authorList>
    </citation>
    <scope>NUCLEOTIDE SEQUENCE</scope>
    <source>
        <strain evidence="1">Strain 138</strain>
        <strain evidence="2">Strain 318</strain>
    </source>
</reference>
<keyword evidence="3" id="KW-1185">Reference proteome</keyword>
<evidence type="ECO:0000313" key="3">
    <source>
        <dbReference type="Proteomes" id="UP001229955"/>
    </source>
</evidence>
<dbReference type="KEGG" id="pspc:Strain318_002124"/>
<dbReference type="Pfam" id="PF13711">
    <property type="entry name" value="DUF4160"/>
    <property type="match status" value="1"/>
</dbReference>
<accession>A0AA49K1J2</accession>
<dbReference type="RefSeq" id="WP_367885690.1">
    <property type="nucleotide sequence ID" value="NZ_CP130612.1"/>
</dbReference>
<organism evidence="2 3">
    <name type="scientific">Pseudogemmatithrix spongiicola</name>
    <dbReference type="NCBI Taxonomy" id="3062599"/>
    <lineage>
        <taxon>Bacteria</taxon>
        <taxon>Pseudomonadati</taxon>
        <taxon>Gemmatimonadota</taxon>
        <taxon>Gemmatimonadia</taxon>
        <taxon>Gemmatimonadales</taxon>
        <taxon>Gemmatimonadaceae</taxon>
        <taxon>Pseudogemmatithrix</taxon>
    </lineage>
</organism>
<name>A0AA49K1J2_9BACT</name>
<gene>
    <name evidence="1" type="ORF">Strain138_002125</name>
    <name evidence="2" type="ORF">Strain318_002124</name>
</gene>
<dbReference type="AlphaFoldDB" id="A0AA49K1J2"/>
<evidence type="ECO:0000313" key="2">
    <source>
        <dbReference type="EMBL" id="WKW15722.1"/>
    </source>
</evidence>
<dbReference type="EMBL" id="CP130612">
    <property type="protein sequence ID" value="WKW12815.1"/>
    <property type="molecule type" value="Genomic_DNA"/>
</dbReference>
<evidence type="ECO:0000313" key="1">
    <source>
        <dbReference type="EMBL" id="WKW12815.1"/>
    </source>
</evidence>
<dbReference type="Proteomes" id="UP001229955">
    <property type="component" value="Chromosome"/>
</dbReference>